<dbReference type="InParanoid" id="A0A024G2C4"/>
<evidence type="ECO:0000259" key="3">
    <source>
        <dbReference type="PROSITE" id="PS50071"/>
    </source>
</evidence>
<sequence length="765" mass="86564">MSSAAMKMNFICEDARVASEKIKREPGMVLPQSITSLTASNTINSLSNAHFINTPSPEISSNTNAHFINGHPNEKEETHVIKEEPSHCLIDHKKRAHSAMIEATHSENVFFDPSSKDVHVINPISDYECSEDDLEQKSWECFDFEPAVEMVNKVIGASIDAGKQYNKAILSKTSQLINGFDNVLLEIKSLSDARDRARKSTTTRKNTQESNCECEHALSLILSNRNAPKHPAETELKGNEAKSKRKPVEDESKGKVHEFMEEQTDRVLLRIEASMERLRELTEMVQSASLQGEASLIAKVRLEETALESMNNAIHSMTTNAAAKTIAQERARSSKAPVSRMYSSLQLKKMEDWYHLYPRPLSDELTLMRTILNYHPYANPFQVNGLTVAQIRDWFKRRRYRERMSYVRLAIEAGRDAVAAEEEVDFRIEQRIHELRKSVDPNELVNEVERVRMESSMYDSLVSTFTKADKMDSYIAASYGASTGSDHQPMLSGMGLPLTRVKRQRIQELDADESGTVKFATVQEIQAMQSRIRDLLTLPKDAINMNGVQQVIDILRSLEIPQEVRIQTNLVADLKSVLKTYRKPSLLRRSTIMLLENMGFIRRQSATCSTGKEVAEKTLLAPPPPASGNTMSRPPPAKRGEKGKVVRPMKFSMKQVVALEGWFQEKYKPTQNEMEGYLSHLNAPPLREEKQTVDFSMTQLRRWFNKRRCLRRPPFALMSDKEGLNSTKAIPVERTEPEGGECTGKSTAEENESEDNHSVDNGEDA</sequence>
<dbReference type="EMBL" id="CAIX01000012">
    <property type="protein sequence ID" value="CCI40895.1"/>
    <property type="molecule type" value="Genomic_DNA"/>
</dbReference>
<reference evidence="4 5" key="1">
    <citation type="submission" date="2012-05" db="EMBL/GenBank/DDBJ databases">
        <title>Recombination and specialization in a pathogen metapopulation.</title>
        <authorList>
            <person name="Gardiner A."/>
            <person name="Kemen E."/>
            <person name="Schultz-Larsen T."/>
            <person name="MacLean D."/>
            <person name="Van Oosterhout C."/>
            <person name="Jones J.D.G."/>
        </authorList>
    </citation>
    <scope>NUCLEOTIDE SEQUENCE [LARGE SCALE GENOMIC DNA]</scope>
    <source>
        <strain evidence="4 5">Ac Nc2</strain>
    </source>
</reference>
<protein>
    <recommendedName>
        <fullName evidence="3">Homeobox domain-containing protein</fullName>
    </recommendedName>
</protein>
<dbReference type="PROSITE" id="PS50071">
    <property type="entry name" value="HOMEOBOX_2"/>
    <property type="match status" value="2"/>
</dbReference>
<comment type="subcellular location">
    <subcellularLocation>
        <location evidence="1">Nucleus</location>
    </subcellularLocation>
</comment>
<feature type="DNA-binding region" description="Homeobox" evidence="1">
    <location>
        <begin position="335"/>
        <end position="406"/>
    </location>
</feature>
<feature type="region of interest" description="Disordered" evidence="2">
    <location>
        <begin position="619"/>
        <end position="644"/>
    </location>
</feature>
<dbReference type="InterPro" id="IPR009057">
    <property type="entry name" value="Homeodomain-like_sf"/>
</dbReference>
<feature type="compositionally biased region" description="Basic and acidic residues" evidence="2">
    <location>
        <begin position="230"/>
        <end position="254"/>
    </location>
</feature>
<dbReference type="OrthoDB" id="77288at2759"/>
<feature type="domain" description="Homeobox" evidence="3">
    <location>
        <begin position="333"/>
        <end position="405"/>
    </location>
</feature>
<feature type="DNA-binding region" description="Homeobox" evidence="1">
    <location>
        <begin position="644"/>
        <end position="715"/>
    </location>
</feature>
<evidence type="ECO:0000256" key="1">
    <source>
        <dbReference type="PROSITE-ProRule" id="PRU00108"/>
    </source>
</evidence>
<comment type="caution">
    <text evidence="4">The sequence shown here is derived from an EMBL/GenBank/DDBJ whole genome shotgun (WGS) entry which is preliminary data.</text>
</comment>
<dbReference type="STRING" id="65357.A0A024G2C4"/>
<dbReference type="GO" id="GO:0005634">
    <property type="term" value="C:nucleus"/>
    <property type="evidence" value="ECO:0007669"/>
    <property type="project" value="UniProtKB-SubCell"/>
</dbReference>
<evidence type="ECO:0000256" key="2">
    <source>
        <dbReference type="SAM" id="MobiDB-lite"/>
    </source>
</evidence>
<organism evidence="4 5">
    <name type="scientific">Albugo candida</name>
    <dbReference type="NCBI Taxonomy" id="65357"/>
    <lineage>
        <taxon>Eukaryota</taxon>
        <taxon>Sar</taxon>
        <taxon>Stramenopiles</taxon>
        <taxon>Oomycota</taxon>
        <taxon>Peronosporomycetes</taxon>
        <taxon>Albuginales</taxon>
        <taxon>Albuginaceae</taxon>
        <taxon>Albugo</taxon>
    </lineage>
</organism>
<accession>A0A024G2C4</accession>
<keyword evidence="1" id="KW-0238">DNA-binding</keyword>
<dbReference type="Proteomes" id="UP000053237">
    <property type="component" value="Unassembled WGS sequence"/>
</dbReference>
<feature type="compositionally biased region" description="Basic and acidic residues" evidence="2">
    <location>
        <begin position="754"/>
        <end position="765"/>
    </location>
</feature>
<name>A0A024G2C4_9STRA</name>
<gene>
    <name evidence="4" type="ORF">BN9_016790</name>
</gene>
<dbReference type="SMART" id="SM00389">
    <property type="entry name" value="HOX"/>
    <property type="match status" value="2"/>
</dbReference>
<keyword evidence="5" id="KW-1185">Reference proteome</keyword>
<dbReference type="SUPFAM" id="SSF46689">
    <property type="entry name" value="Homeodomain-like"/>
    <property type="match status" value="2"/>
</dbReference>
<proteinExistence type="predicted"/>
<feature type="region of interest" description="Disordered" evidence="2">
    <location>
        <begin position="721"/>
        <end position="765"/>
    </location>
</feature>
<dbReference type="AlphaFoldDB" id="A0A024G2C4"/>
<dbReference type="GO" id="GO:0003677">
    <property type="term" value="F:DNA binding"/>
    <property type="evidence" value="ECO:0007669"/>
    <property type="project" value="UniProtKB-UniRule"/>
</dbReference>
<evidence type="ECO:0000313" key="5">
    <source>
        <dbReference type="Proteomes" id="UP000053237"/>
    </source>
</evidence>
<dbReference type="CDD" id="cd00086">
    <property type="entry name" value="homeodomain"/>
    <property type="match status" value="1"/>
</dbReference>
<feature type="domain" description="Homeobox" evidence="3">
    <location>
        <begin position="642"/>
        <end position="714"/>
    </location>
</feature>
<keyword evidence="1" id="KW-0371">Homeobox</keyword>
<dbReference type="InterPro" id="IPR001356">
    <property type="entry name" value="HD"/>
</dbReference>
<evidence type="ECO:0000313" key="4">
    <source>
        <dbReference type="EMBL" id="CCI40895.1"/>
    </source>
</evidence>
<feature type="region of interest" description="Disordered" evidence="2">
    <location>
        <begin position="225"/>
        <end position="254"/>
    </location>
</feature>
<dbReference type="Gene3D" id="1.10.10.60">
    <property type="entry name" value="Homeodomain-like"/>
    <property type="match status" value="2"/>
</dbReference>
<keyword evidence="1" id="KW-0539">Nucleus</keyword>